<keyword evidence="2" id="KW-0645">Protease</keyword>
<evidence type="ECO:0000256" key="4">
    <source>
        <dbReference type="ARBA" id="ARBA00022679"/>
    </source>
</evidence>
<dbReference type="CDD" id="cd06577">
    <property type="entry name" value="PASTA_pknB"/>
    <property type="match status" value="1"/>
</dbReference>
<feature type="region of interest" description="Disordered" evidence="12">
    <location>
        <begin position="753"/>
        <end position="797"/>
    </location>
</feature>
<evidence type="ECO:0000256" key="10">
    <source>
        <dbReference type="ARBA" id="ARBA00044770"/>
    </source>
</evidence>
<dbReference type="Pfam" id="PF00905">
    <property type="entry name" value="Transpeptidase"/>
    <property type="match status" value="1"/>
</dbReference>
<dbReference type="Gene3D" id="3.40.710.10">
    <property type="entry name" value="DD-peptidase/beta-lactamase superfamily"/>
    <property type="match status" value="1"/>
</dbReference>
<dbReference type="FunFam" id="1.10.3810.10:FF:000001">
    <property type="entry name" value="Penicillin-binding protein 1A"/>
    <property type="match status" value="1"/>
</dbReference>
<dbReference type="PANTHER" id="PTHR32282">
    <property type="entry name" value="BINDING PROTEIN TRANSPEPTIDASE, PUTATIVE-RELATED"/>
    <property type="match status" value="1"/>
</dbReference>
<evidence type="ECO:0000256" key="11">
    <source>
        <dbReference type="ARBA" id="ARBA00049902"/>
    </source>
</evidence>
<evidence type="ECO:0000256" key="12">
    <source>
        <dbReference type="SAM" id="MobiDB-lite"/>
    </source>
</evidence>
<dbReference type="InterPro" id="IPR036950">
    <property type="entry name" value="PBP_transglycosylase"/>
</dbReference>
<dbReference type="SUPFAM" id="SSF56601">
    <property type="entry name" value="beta-lactamase/transpeptidase-like"/>
    <property type="match status" value="1"/>
</dbReference>
<keyword evidence="6" id="KW-0133">Cell shape</keyword>
<dbReference type="GO" id="GO:0071555">
    <property type="term" value="P:cell wall organization"/>
    <property type="evidence" value="ECO:0007669"/>
    <property type="project" value="UniProtKB-KW"/>
</dbReference>
<keyword evidence="13" id="KW-0812">Transmembrane</keyword>
<keyword evidence="7" id="KW-0573">Peptidoglycan synthesis</keyword>
<dbReference type="SMART" id="SM00740">
    <property type="entry name" value="PASTA"/>
    <property type="match status" value="1"/>
</dbReference>
<evidence type="ECO:0000256" key="9">
    <source>
        <dbReference type="ARBA" id="ARBA00023316"/>
    </source>
</evidence>
<dbReference type="GO" id="GO:0006508">
    <property type="term" value="P:proteolysis"/>
    <property type="evidence" value="ECO:0007669"/>
    <property type="project" value="UniProtKB-KW"/>
</dbReference>
<sequence length="797" mass="83737">MSTPRSDRLSTSRVFAHLAVMMAVAAVLGVVVAGLAIPFAGIAGLGARSVADTMDNLPAELETEALPQKTTITDVDGNTIATLYDENRVEVPLRQISRTMVKSIVSIEDYRFYQHGALDVKGTLRALITNQANSGTVQGGSSITQQLVKLTLLSQARTKAQQRAATEESYERKLRELRYAIAVEQRHSKDWILERYLNIAYFGDGAYGVQAAAKHYFNVNARDLNLPQSAMLAGLVKNPTGYDPTNAPDRALERRNVVLDRMAELQVITERKAENTKKQDLGLDPQPTSNGCVYSAAPFFCDYVLSYLMKDPALGKSAKERKRLLYAGGLTIRTTIDLADQQAADASVSSHVDPQDTAIGALALVEPGTGEVRAVAQSRPMGRNKALGETYLNYIVPQEYGDSAGFQPGSTFKAFVLAAAIEQGIPLTTRISSPQTISLDQDTFKVCGGGYYPVSTPWTPSNSTGYGTFDLYSGTRESVNTFYAQLEQRTGLCDPFRLARKMGIELTDKDTEMVPSFTLGVASVSPLEMAEAYATFAARGLHCKSRPVTAIEDANGTIIKSYPAQCRQVMEASTADAVNDVLRGVQEPGGFGYGAGLGLDQDSAAKTGTTDSNMSVWYVGYTANLAGAAMVAGANADGGWVTLNGQVVGGSPIYSAFGSTVAGPIWGDAMQVIDDTLEDEEFVSPSADSVAGVITTVPSVAGMSVGDAQRALIEAGFTPSVGGPRPSGYAAGTVAYTSPGAGASIPSSTSVFIYTSTGNPPRSTGGGGGGGGGNGDGTGDGRGNGGRGNGGRGNGGR</sequence>
<proteinExistence type="predicted"/>
<dbReference type="Pfam" id="PF03793">
    <property type="entry name" value="PASTA"/>
    <property type="match status" value="1"/>
</dbReference>
<dbReference type="Gene3D" id="3.30.10.20">
    <property type="match status" value="1"/>
</dbReference>
<evidence type="ECO:0000256" key="2">
    <source>
        <dbReference type="ARBA" id="ARBA00022670"/>
    </source>
</evidence>
<evidence type="ECO:0000256" key="13">
    <source>
        <dbReference type="SAM" id="Phobius"/>
    </source>
</evidence>
<comment type="catalytic activity">
    <reaction evidence="11">
        <text>[GlcNAc-(1-&gt;4)-Mur2Ac(oyl-L-Ala-gamma-D-Glu-L-Lys-D-Ala-D-Ala)](n)-di-trans,octa-cis-undecaprenyl diphosphate + beta-D-GlcNAc-(1-&gt;4)-Mur2Ac(oyl-L-Ala-gamma-D-Glu-L-Lys-D-Ala-D-Ala)-di-trans,octa-cis-undecaprenyl diphosphate = [GlcNAc-(1-&gt;4)-Mur2Ac(oyl-L-Ala-gamma-D-Glu-L-Lys-D-Ala-D-Ala)](n+1)-di-trans,octa-cis-undecaprenyl diphosphate + di-trans,octa-cis-undecaprenyl diphosphate + H(+)</text>
        <dbReference type="Rhea" id="RHEA:23708"/>
        <dbReference type="Rhea" id="RHEA-COMP:9602"/>
        <dbReference type="Rhea" id="RHEA-COMP:9603"/>
        <dbReference type="ChEBI" id="CHEBI:15378"/>
        <dbReference type="ChEBI" id="CHEBI:58405"/>
        <dbReference type="ChEBI" id="CHEBI:60033"/>
        <dbReference type="ChEBI" id="CHEBI:78435"/>
        <dbReference type="EC" id="2.4.99.28"/>
    </reaction>
</comment>
<dbReference type="InterPro" id="IPR023346">
    <property type="entry name" value="Lysozyme-like_dom_sf"/>
</dbReference>
<feature type="domain" description="PASTA" evidence="14">
    <location>
        <begin position="692"/>
        <end position="757"/>
    </location>
</feature>
<dbReference type="PANTHER" id="PTHR32282:SF33">
    <property type="entry name" value="PEPTIDOGLYCAN GLYCOSYLTRANSFERASE"/>
    <property type="match status" value="1"/>
</dbReference>
<keyword evidence="9" id="KW-0961">Cell wall biogenesis/degradation</keyword>
<keyword evidence="5" id="KW-0378">Hydrolase</keyword>
<dbReference type="GO" id="GO:0030288">
    <property type="term" value="C:outer membrane-bounded periplasmic space"/>
    <property type="evidence" value="ECO:0007669"/>
    <property type="project" value="TreeGrafter"/>
</dbReference>
<evidence type="ECO:0000256" key="8">
    <source>
        <dbReference type="ARBA" id="ARBA00023268"/>
    </source>
</evidence>
<evidence type="ECO:0000256" key="5">
    <source>
        <dbReference type="ARBA" id="ARBA00022801"/>
    </source>
</evidence>
<dbReference type="AlphaFoldDB" id="A0A6J6PGY8"/>
<dbReference type="Pfam" id="PF00912">
    <property type="entry name" value="Transgly"/>
    <property type="match status" value="1"/>
</dbReference>
<keyword evidence="3" id="KW-0328">Glycosyltransferase</keyword>
<keyword evidence="8" id="KW-0511">Multifunctional enzyme</keyword>
<keyword evidence="13" id="KW-1133">Transmembrane helix</keyword>
<dbReference type="Gene3D" id="1.10.3810.10">
    <property type="entry name" value="Biosynthetic peptidoglycan transglycosylase-like"/>
    <property type="match status" value="1"/>
</dbReference>
<evidence type="ECO:0000256" key="7">
    <source>
        <dbReference type="ARBA" id="ARBA00022984"/>
    </source>
</evidence>
<dbReference type="InterPro" id="IPR001264">
    <property type="entry name" value="Glyco_trans_51"/>
</dbReference>
<reference evidence="15" key="1">
    <citation type="submission" date="2020-05" db="EMBL/GenBank/DDBJ databases">
        <authorList>
            <person name="Chiriac C."/>
            <person name="Salcher M."/>
            <person name="Ghai R."/>
            <person name="Kavagutti S V."/>
        </authorList>
    </citation>
    <scope>NUCLEOTIDE SEQUENCE</scope>
</reference>
<feature type="compositionally biased region" description="Gly residues" evidence="12">
    <location>
        <begin position="764"/>
        <end position="797"/>
    </location>
</feature>
<dbReference type="GO" id="GO:0004180">
    <property type="term" value="F:carboxypeptidase activity"/>
    <property type="evidence" value="ECO:0007669"/>
    <property type="project" value="UniProtKB-KW"/>
</dbReference>
<feature type="compositionally biased region" description="Polar residues" evidence="12">
    <location>
        <begin position="753"/>
        <end position="762"/>
    </location>
</feature>
<dbReference type="GO" id="GO:0008658">
    <property type="term" value="F:penicillin binding"/>
    <property type="evidence" value="ECO:0007669"/>
    <property type="project" value="InterPro"/>
</dbReference>
<dbReference type="PROSITE" id="PS51178">
    <property type="entry name" value="PASTA"/>
    <property type="match status" value="1"/>
</dbReference>
<evidence type="ECO:0000256" key="6">
    <source>
        <dbReference type="ARBA" id="ARBA00022960"/>
    </source>
</evidence>
<keyword evidence="13" id="KW-0472">Membrane</keyword>
<dbReference type="GO" id="GO:0008955">
    <property type="term" value="F:peptidoglycan glycosyltransferase activity"/>
    <property type="evidence" value="ECO:0007669"/>
    <property type="project" value="UniProtKB-EC"/>
</dbReference>
<dbReference type="EMBL" id="CAEZXR010000070">
    <property type="protein sequence ID" value="CAB4697887.1"/>
    <property type="molecule type" value="Genomic_DNA"/>
</dbReference>
<dbReference type="SUPFAM" id="SSF53955">
    <property type="entry name" value="Lysozyme-like"/>
    <property type="match status" value="1"/>
</dbReference>
<dbReference type="GO" id="GO:0009252">
    <property type="term" value="P:peptidoglycan biosynthetic process"/>
    <property type="evidence" value="ECO:0007669"/>
    <property type="project" value="UniProtKB-KW"/>
</dbReference>
<organism evidence="15">
    <name type="scientific">freshwater metagenome</name>
    <dbReference type="NCBI Taxonomy" id="449393"/>
    <lineage>
        <taxon>unclassified sequences</taxon>
        <taxon>metagenomes</taxon>
        <taxon>ecological metagenomes</taxon>
    </lineage>
</organism>
<name>A0A6J6PGY8_9ZZZZ</name>
<protein>
    <recommendedName>
        <fullName evidence="10">peptidoglycan glycosyltransferase</fullName>
        <ecNumber evidence="10">2.4.99.28</ecNumber>
    </recommendedName>
</protein>
<evidence type="ECO:0000256" key="3">
    <source>
        <dbReference type="ARBA" id="ARBA00022676"/>
    </source>
</evidence>
<accession>A0A6J6PGY8</accession>
<dbReference type="GO" id="GO:0008360">
    <property type="term" value="P:regulation of cell shape"/>
    <property type="evidence" value="ECO:0007669"/>
    <property type="project" value="UniProtKB-KW"/>
</dbReference>
<keyword evidence="1" id="KW-0121">Carboxypeptidase</keyword>
<dbReference type="InterPro" id="IPR012338">
    <property type="entry name" value="Beta-lactam/transpept-like"/>
</dbReference>
<keyword evidence="4" id="KW-0808">Transferase</keyword>
<gene>
    <name evidence="15" type="ORF">UFOPK2579_00774</name>
</gene>
<dbReference type="InterPro" id="IPR005543">
    <property type="entry name" value="PASTA_dom"/>
</dbReference>
<dbReference type="InterPro" id="IPR050396">
    <property type="entry name" value="Glycosyltr_51/Transpeptidase"/>
</dbReference>
<evidence type="ECO:0000259" key="14">
    <source>
        <dbReference type="PROSITE" id="PS51178"/>
    </source>
</evidence>
<dbReference type="InterPro" id="IPR001460">
    <property type="entry name" value="PCN-bd_Tpept"/>
</dbReference>
<evidence type="ECO:0000313" key="15">
    <source>
        <dbReference type="EMBL" id="CAB4697887.1"/>
    </source>
</evidence>
<feature type="transmembrane region" description="Helical" evidence="13">
    <location>
        <begin position="14"/>
        <end position="40"/>
    </location>
</feature>
<evidence type="ECO:0000256" key="1">
    <source>
        <dbReference type="ARBA" id="ARBA00022645"/>
    </source>
</evidence>
<dbReference type="EC" id="2.4.99.28" evidence="10"/>